<comment type="subcellular location">
    <subcellularLocation>
        <location evidence="5">Cytoplasm</location>
        <location evidence="5">Cytoskeleton</location>
        <location evidence="5">Microtubule organizing center</location>
    </subcellularLocation>
</comment>
<name>A0A507R2Y3_MONPU</name>
<evidence type="ECO:0000259" key="7">
    <source>
        <dbReference type="Pfam" id="PF04130"/>
    </source>
</evidence>
<keyword evidence="4 5" id="KW-0206">Cytoskeleton</keyword>
<feature type="domain" description="Gamma tubulin complex component protein N-terminal" evidence="8">
    <location>
        <begin position="178"/>
        <end position="584"/>
    </location>
</feature>
<dbReference type="GO" id="GO:0000930">
    <property type="term" value="C:gamma-tubulin complex"/>
    <property type="evidence" value="ECO:0007669"/>
    <property type="project" value="TreeGrafter"/>
</dbReference>
<dbReference type="PANTHER" id="PTHR19302:SF70">
    <property type="entry name" value="GAMMA-TUBULIN COMPLEX COMPONENT 6"/>
    <property type="match status" value="1"/>
</dbReference>
<dbReference type="Pfam" id="PF04130">
    <property type="entry name" value="GCP_C_terminal"/>
    <property type="match status" value="1"/>
</dbReference>
<evidence type="ECO:0000256" key="3">
    <source>
        <dbReference type="ARBA" id="ARBA00022701"/>
    </source>
</evidence>
<organism evidence="9 10">
    <name type="scientific">Monascus purpureus</name>
    <name type="common">Red mold</name>
    <name type="synonym">Monascus anka</name>
    <dbReference type="NCBI Taxonomy" id="5098"/>
    <lineage>
        <taxon>Eukaryota</taxon>
        <taxon>Fungi</taxon>
        <taxon>Dikarya</taxon>
        <taxon>Ascomycota</taxon>
        <taxon>Pezizomycotina</taxon>
        <taxon>Eurotiomycetes</taxon>
        <taxon>Eurotiomycetidae</taxon>
        <taxon>Eurotiales</taxon>
        <taxon>Aspergillaceae</taxon>
        <taxon>Monascus</taxon>
    </lineage>
</organism>
<evidence type="ECO:0000256" key="4">
    <source>
        <dbReference type="ARBA" id="ARBA00023212"/>
    </source>
</evidence>
<dbReference type="InterPro" id="IPR007259">
    <property type="entry name" value="GCP"/>
</dbReference>
<dbReference type="Pfam" id="PF17681">
    <property type="entry name" value="GCP_N_terminal"/>
    <property type="match status" value="1"/>
</dbReference>
<evidence type="ECO:0000256" key="5">
    <source>
        <dbReference type="RuleBase" id="RU363050"/>
    </source>
</evidence>
<dbReference type="GO" id="GO:0005816">
    <property type="term" value="C:spindle pole body"/>
    <property type="evidence" value="ECO:0007669"/>
    <property type="project" value="UniProtKB-ARBA"/>
</dbReference>
<protein>
    <recommendedName>
        <fullName evidence="5">Spindle pole body component</fullName>
    </recommendedName>
</protein>
<dbReference type="Proteomes" id="UP000319663">
    <property type="component" value="Unassembled WGS sequence"/>
</dbReference>
<dbReference type="GO" id="GO:0051225">
    <property type="term" value="P:spindle assembly"/>
    <property type="evidence" value="ECO:0007669"/>
    <property type="project" value="TreeGrafter"/>
</dbReference>
<keyword evidence="10" id="KW-1185">Reference proteome</keyword>
<dbReference type="GO" id="GO:0043015">
    <property type="term" value="F:gamma-tubulin binding"/>
    <property type="evidence" value="ECO:0007669"/>
    <property type="project" value="InterPro"/>
</dbReference>
<dbReference type="GO" id="GO:0007020">
    <property type="term" value="P:microtubule nucleation"/>
    <property type="evidence" value="ECO:0007669"/>
    <property type="project" value="InterPro"/>
</dbReference>
<keyword evidence="2 5" id="KW-0963">Cytoplasm</keyword>
<comment type="similarity">
    <text evidence="1 5">Belongs to the TUBGCP family.</text>
</comment>
<dbReference type="InterPro" id="IPR042241">
    <property type="entry name" value="GCP_C_sf"/>
</dbReference>
<dbReference type="GO" id="GO:0000922">
    <property type="term" value="C:spindle pole"/>
    <property type="evidence" value="ECO:0007669"/>
    <property type="project" value="InterPro"/>
</dbReference>
<dbReference type="GO" id="GO:0031122">
    <property type="term" value="P:cytoplasmic microtubule organization"/>
    <property type="evidence" value="ECO:0007669"/>
    <property type="project" value="TreeGrafter"/>
</dbReference>
<dbReference type="GO" id="GO:0051321">
    <property type="term" value="P:meiotic cell cycle"/>
    <property type="evidence" value="ECO:0007669"/>
    <property type="project" value="TreeGrafter"/>
</dbReference>
<evidence type="ECO:0000256" key="1">
    <source>
        <dbReference type="ARBA" id="ARBA00010337"/>
    </source>
</evidence>
<feature type="compositionally biased region" description="Basic and acidic residues" evidence="6">
    <location>
        <begin position="85"/>
        <end position="98"/>
    </location>
</feature>
<dbReference type="PANTHER" id="PTHR19302">
    <property type="entry name" value="GAMMA TUBULIN COMPLEX PROTEIN"/>
    <property type="match status" value="1"/>
</dbReference>
<dbReference type="OrthoDB" id="775571at2759"/>
<dbReference type="GO" id="GO:0005874">
    <property type="term" value="C:microtubule"/>
    <property type="evidence" value="ECO:0007669"/>
    <property type="project" value="UniProtKB-KW"/>
</dbReference>
<dbReference type="FunFam" id="1.20.120.1900:FF:000013">
    <property type="entry name" value="Spindle pole body component"/>
    <property type="match status" value="1"/>
</dbReference>
<evidence type="ECO:0000313" key="10">
    <source>
        <dbReference type="Proteomes" id="UP000319663"/>
    </source>
</evidence>
<accession>A0A507R2Y3</accession>
<reference evidence="9 10" key="1">
    <citation type="submission" date="2019-06" db="EMBL/GenBank/DDBJ databases">
        <title>Wine fermentation using esterase from Monascus purpureus.</title>
        <authorList>
            <person name="Geng C."/>
            <person name="Zhang Y."/>
        </authorList>
    </citation>
    <scope>NUCLEOTIDE SEQUENCE [LARGE SCALE GENOMIC DNA]</scope>
    <source>
        <strain evidence="9">HQ1</strain>
    </source>
</reference>
<evidence type="ECO:0000259" key="8">
    <source>
        <dbReference type="Pfam" id="PF17681"/>
    </source>
</evidence>
<keyword evidence="3 5" id="KW-0493">Microtubule</keyword>
<evidence type="ECO:0000313" key="9">
    <source>
        <dbReference type="EMBL" id="TQB75046.1"/>
    </source>
</evidence>
<dbReference type="GO" id="GO:0051011">
    <property type="term" value="F:microtubule minus-end binding"/>
    <property type="evidence" value="ECO:0007669"/>
    <property type="project" value="TreeGrafter"/>
</dbReference>
<dbReference type="STRING" id="5098.A0A507R2Y3"/>
<feature type="region of interest" description="Disordered" evidence="6">
    <location>
        <begin position="77"/>
        <end position="98"/>
    </location>
</feature>
<dbReference type="EMBL" id="VIFY01000024">
    <property type="protein sequence ID" value="TQB75046.1"/>
    <property type="molecule type" value="Genomic_DNA"/>
</dbReference>
<comment type="caution">
    <text evidence="9">The sequence shown here is derived from an EMBL/GenBank/DDBJ whole genome shotgun (WGS) entry which is preliminary data.</text>
</comment>
<proteinExistence type="inferred from homology"/>
<gene>
    <name evidence="9" type="ORF">MPDQ_003842</name>
</gene>
<feature type="domain" description="Gamma tubulin complex component C-terminal" evidence="7">
    <location>
        <begin position="588"/>
        <end position="956"/>
    </location>
</feature>
<dbReference type="InterPro" id="IPR040457">
    <property type="entry name" value="GCP_C"/>
</dbReference>
<dbReference type="GO" id="GO:0000278">
    <property type="term" value="P:mitotic cell cycle"/>
    <property type="evidence" value="ECO:0007669"/>
    <property type="project" value="TreeGrafter"/>
</dbReference>
<dbReference type="Gene3D" id="1.20.120.1900">
    <property type="entry name" value="Gamma-tubulin complex, C-terminal domain"/>
    <property type="match status" value="1"/>
</dbReference>
<evidence type="ECO:0000256" key="2">
    <source>
        <dbReference type="ARBA" id="ARBA00022490"/>
    </source>
</evidence>
<dbReference type="InterPro" id="IPR041470">
    <property type="entry name" value="GCP_N"/>
</dbReference>
<dbReference type="AlphaFoldDB" id="A0A507R2Y3"/>
<sequence length="957" mass="108533">MELGNHGQDPFSSEGLWRLSSFTLQSLQPLEPLHLDEGFPDLTSEFFANPLKSFEREESNIYQLNIFGTDYFGSYGSPGTTTDASSEHQPENADRDKEDLQDIEDIWLSDQLDDDPGHEARLRSWENYEDPSFREPFSAYFSETGAKGFDAALVHQAATTGLTNSGLIARNDVFFRALVQLGLGWNSLFFRYNYQKRRFEKDPVDVRISGVSLPTLDRAVEAIQQCGTDMLKVRNFVRNTAAKSNHLSSLSAFASAAAVIIYTLESLVSKRYADLNQGVSLLRINAIFQRCGELVGALANMIEEAEKTASDAQVISVVLNKAAYFAQRYIWAERIYNEISVRVAQPWLGFVETWIGLRSEEPTFAELLKNAGNFVVLDHVEESWKTNPRPSRIEYRYCSKQMPSLIPADQAHHIFETGRSLRLLKRSHPQHPIASNNIIRATLPPKLHCAIAWSDIERIQSTAYEYEAKLRAEILKYNNRGETSENEPLFEPPSEAKADKILENTYEMFDIDDEQRASSLPTKRSSVEDDSIGRFLDGNPELFENHEGTFGPELASALYLSLAPIISSQARLIDFSCLHLLFKEHDIRHHLDLQWRFQLLGDGFFALRLSNALFDPEMESGERRSGVVRSGVHTGLRLGSRDTWPPASSELRLVLTSLLNECYSTDINDHEAMESLGYHDKEVPGGLSFAIRDLSDDELVKCKDPNAIEALDFLRLQYKPSTVIETVLTPHSLQQYDILFRHLLRLIRMVSVVNGLVRDSTSRGSLSGDTRNLFQRFRIEAQHFVLSLSDYCFNVGIGSNWKRFQDTLSRIEHCLDRGDIDGTIEAAHSIPRLRQYHEDILDQMLFALFLSKRHVQVAKLLESIFGTILSFAAFSRLDGMSGIRHENEEAVLRLHAAFRKRVSSLVRYLRQLDGSRASRRKSFGGSAGAAFASSSRAEPTSVFEHLLVRLDMKQYYY</sequence>
<evidence type="ECO:0000256" key="6">
    <source>
        <dbReference type="SAM" id="MobiDB-lite"/>
    </source>
</evidence>